<dbReference type="InterPro" id="IPR013083">
    <property type="entry name" value="Znf_RING/FYVE/PHD"/>
</dbReference>
<feature type="transmembrane region" description="Helical" evidence="1">
    <location>
        <begin position="253"/>
        <end position="280"/>
    </location>
</feature>
<keyword evidence="1" id="KW-0812">Transmembrane</keyword>
<feature type="transmembrane region" description="Helical" evidence="1">
    <location>
        <begin position="20"/>
        <end position="42"/>
    </location>
</feature>
<evidence type="ECO:0000313" key="3">
    <source>
        <dbReference type="Proteomes" id="UP000256970"/>
    </source>
</evidence>
<accession>A0A383VBG2</accession>
<keyword evidence="1" id="KW-1133">Transmembrane helix</keyword>
<dbReference type="AlphaFoldDB" id="A0A383VBG2"/>
<feature type="transmembrane region" description="Helical" evidence="1">
    <location>
        <begin position="68"/>
        <end position="86"/>
    </location>
</feature>
<keyword evidence="1" id="KW-0472">Membrane</keyword>
<evidence type="ECO:0000256" key="1">
    <source>
        <dbReference type="SAM" id="Phobius"/>
    </source>
</evidence>
<protein>
    <submittedName>
        <fullName evidence="2">Uncharacterized protein</fullName>
    </submittedName>
</protein>
<gene>
    <name evidence="2" type="ORF">BQ4739_LOCUS3483</name>
</gene>
<sequence>MPPQPPGPPRKLTKQQFTYFSLGLPIGLIAVSVGLVGILIIMDTDQKSALAKTHFALLWRRAVQHNPFIQAFMLNFGGIGFGYSLVRLLEHRRALQAEQEQRQPLQRQQHQAETRKNHGSIEHVHVECLQQWQRVLWQSGQCRRALHCDVCRQPYKQPFLSFPLQQRLPLLARARQLLLRLYHNPDLALKAWRCCVMFGGLAAGTHRGVTGFRAGLTVGLKSAWPLASCTLRLAPQMSMLAAMLPHLQPLLRAALRCSCAVMLAEVALASAAGLLCGGLLGFCLGTFGVVRLTAQGSCHAASSAAALAAWLAARRPPRRAAAGPAAAAAAVGSAAKPGGAMSAALAAALLRLRSPC</sequence>
<reference evidence="2 3" key="1">
    <citation type="submission" date="2016-10" db="EMBL/GenBank/DDBJ databases">
        <authorList>
            <person name="Cai Z."/>
        </authorList>
    </citation>
    <scope>NUCLEOTIDE SEQUENCE [LARGE SCALE GENOMIC DNA]</scope>
</reference>
<dbReference type="Gene3D" id="3.30.40.10">
    <property type="entry name" value="Zinc/RING finger domain, C3HC4 (zinc finger)"/>
    <property type="match status" value="1"/>
</dbReference>
<dbReference type="STRING" id="3088.A0A383VBG2"/>
<keyword evidence="3" id="KW-1185">Reference proteome</keyword>
<dbReference type="EMBL" id="FNXT01000270">
    <property type="protein sequence ID" value="SZX62907.1"/>
    <property type="molecule type" value="Genomic_DNA"/>
</dbReference>
<name>A0A383VBG2_TETOB</name>
<dbReference type="Proteomes" id="UP000256970">
    <property type="component" value="Unassembled WGS sequence"/>
</dbReference>
<organism evidence="2 3">
    <name type="scientific">Tetradesmus obliquus</name>
    <name type="common">Green alga</name>
    <name type="synonym">Acutodesmus obliquus</name>
    <dbReference type="NCBI Taxonomy" id="3088"/>
    <lineage>
        <taxon>Eukaryota</taxon>
        <taxon>Viridiplantae</taxon>
        <taxon>Chlorophyta</taxon>
        <taxon>core chlorophytes</taxon>
        <taxon>Chlorophyceae</taxon>
        <taxon>CS clade</taxon>
        <taxon>Sphaeropleales</taxon>
        <taxon>Scenedesmaceae</taxon>
        <taxon>Tetradesmus</taxon>
    </lineage>
</organism>
<evidence type="ECO:0000313" key="2">
    <source>
        <dbReference type="EMBL" id="SZX62907.1"/>
    </source>
</evidence>
<proteinExistence type="predicted"/>